<evidence type="ECO:0000256" key="1">
    <source>
        <dbReference type="ARBA" id="ARBA00022574"/>
    </source>
</evidence>
<dbReference type="Gene3D" id="2.130.10.10">
    <property type="entry name" value="YVTN repeat-like/Quinoprotein amine dehydrogenase"/>
    <property type="match status" value="3"/>
</dbReference>
<dbReference type="PROSITE" id="PS50082">
    <property type="entry name" value="WD_REPEATS_2"/>
    <property type="match status" value="3"/>
</dbReference>
<proteinExistence type="predicted"/>
<evidence type="ECO:0000256" key="2">
    <source>
        <dbReference type="ARBA" id="ARBA00022737"/>
    </source>
</evidence>
<evidence type="ECO:0000313" key="5">
    <source>
        <dbReference type="Proteomes" id="UP000765507"/>
    </source>
</evidence>
<protein>
    <submittedName>
        <fullName evidence="4">NACHT and WD repeat domain containing 1</fullName>
    </submittedName>
</protein>
<dbReference type="InterPro" id="IPR011047">
    <property type="entry name" value="Quinoprotein_ADH-like_sf"/>
</dbReference>
<dbReference type="Pfam" id="PF00400">
    <property type="entry name" value="WD40"/>
    <property type="match status" value="3"/>
</dbReference>
<dbReference type="SUPFAM" id="SSF50998">
    <property type="entry name" value="Quinoprotein alcohol dehydrogenase-like"/>
    <property type="match status" value="1"/>
</dbReference>
<dbReference type="PROSITE" id="PS50294">
    <property type="entry name" value="WD_REPEATS_REGION"/>
    <property type="match status" value="1"/>
</dbReference>
<dbReference type="InterPro" id="IPR043365">
    <property type="entry name" value="NWD1"/>
</dbReference>
<feature type="repeat" description="WD" evidence="3">
    <location>
        <begin position="109"/>
        <end position="150"/>
    </location>
</feature>
<dbReference type="PANTHER" id="PTHR45013:SF1">
    <property type="entry name" value="NACHT DOMAIN- AND WD REPEAT-CONTAINING PROTEIN 1"/>
    <property type="match status" value="1"/>
</dbReference>
<keyword evidence="1 3" id="KW-0853">WD repeat</keyword>
<dbReference type="PANTHER" id="PTHR45013">
    <property type="entry name" value="NACHT DOMAIN- AND WD REPEAT-CONTAINING PROTEIN 1"/>
    <property type="match status" value="1"/>
</dbReference>
<dbReference type="AlphaFoldDB" id="A0A8T1SGN1"/>
<sequence length="547" mass="60848">MTVSEGGTLSLWDSSTGELQSKHQLSGLQEEAPTCSVLIQKQGKMIVGFSRGSLSMIFSDGNSLMKKLPGRVRFLVVSEDESLLAAGFGVYVRVFLANSKGFHRFMAEDLEHECVVHSAVFSPDNSIIVTGSQGESIQVWSLSEQGLLIDTLAGMGTPVTLLALCGHILVSASHSAPYLKVWDLTYDRKHKTLAPVPDYTGCTAMSHDGNYVYFPQAGERRQVIIWDSTKGAECDRLDTSAQVRCLEVAEQRKLLFTGLVSGTVLVFPLNSTQDVVCIPPPESQKPISHMALNRQEEQLALAYDDVVLVLDISPGKPCPVIDKPMYTFYTQIPAAVISSVAVLANYRVLYGMSSGDLFLYDCPHSKVFPLEMHRCKVTCLETSHGEKWALSGSEDSLQRLWDLELCQWEHEMCYYKQTSFLKGIQCACFSKDDKYVYTGSFDHSITVWDVLSGALLAVQFVYATANRIMPTADGFIATTRLGYIIRERFHCPQSISSQYNPLQNIKATCVVKSRKKEEANPREQHDRGKVSRNQIRTNKLSQNCVIM</sequence>
<dbReference type="InterPro" id="IPR015943">
    <property type="entry name" value="WD40/YVTN_repeat-like_dom_sf"/>
</dbReference>
<evidence type="ECO:0000313" key="4">
    <source>
        <dbReference type="EMBL" id="KAG6927783.1"/>
    </source>
</evidence>
<dbReference type="InterPro" id="IPR001680">
    <property type="entry name" value="WD40_rpt"/>
</dbReference>
<name>A0A8T1SGN1_CHESE</name>
<gene>
    <name evidence="4" type="primary">NWD1</name>
    <name evidence="4" type="ORF">G0U57_009348</name>
</gene>
<keyword evidence="5" id="KW-1185">Reference proteome</keyword>
<reference evidence="4 5" key="1">
    <citation type="journal article" date="2020" name="G3 (Bethesda)">
        <title>Draft Genome of the Common Snapping Turtle, Chelydra serpentina, a Model for Phenotypic Plasticity in Reptiles.</title>
        <authorList>
            <person name="Das D."/>
            <person name="Singh S.K."/>
            <person name="Bierstedt J."/>
            <person name="Erickson A."/>
            <person name="Galli G.L.J."/>
            <person name="Crossley D.A. 2nd"/>
            <person name="Rhen T."/>
        </authorList>
    </citation>
    <scope>NUCLEOTIDE SEQUENCE [LARGE SCALE GENOMIC DNA]</scope>
    <source>
        <strain evidence="4">KW</strain>
    </source>
</reference>
<organism evidence="4 5">
    <name type="scientific">Chelydra serpentina</name>
    <name type="common">Snapping turtle</name>
    <name type="synonym">Testudo serpentina</name>
    <dbReference type="NCBI Taxonomy" id="8475"/>
    <lineage>
        <taxon>Eukaryota</taxon>
        <taxon>Metazoa</taxon>
        <taxon>Chordata</taxon>
        <taxon>Craniata</taxon>
        <taxon>Vertebrata</taxon>
        <taxon>Euteleostomi</taxon>
        <taxon>Archelosauria</taxon>
        <taxon>Testudinata</taxon>
        <taxon>Testudines</taxon>
        <taxon>Cryptodira</taxon>
        <taxon>Durocryptodira</taxon>
        <taxon>Americhelydia</taxon>
        <taxon>Chelydroidea</taxon>
        <taxon>Chelydridae</taxon>
        <taxon>Chelydra</taxon>
    </lineage>
</organism>
<dbReference type="InterPro" id="IPR019775">
    <property type="entry name" value="WD40_repeat_CS"/>
</dbReference>
<feature type="repeat" description="WD" evidence="3">
    <location>
        <begin position="370"/>
        <end position="404"/>
    </location>
</feature>
<dbReference type="EMBL" id="JAHGAV010000242">
    <property type="protein sequence ID" value="KAG6927783.1"/>
    <property type="molecule type" value="Genomic_DNA"/>
</dbReference>
<keyword evidence="2" id="KW-0677">Repeat</keyword>
<dbReference type="SMART" id="SM00320">
    <property type="entry name" value="WD40"/>
    <property type="match status" value="5"/>
</dbReference>
<dbReference type="OrthoDB" id="6134417at2759"/>
<dbReference type="PROSITE" id="PS00678">
    <property type="entry name" value="WD_REPEATS_1"/>
    <property type="match status" value="1"/>
</dbReference>
<comment type="caution">
    <text evidence="4">The sequence shown here is derived from an EMBL/GenBank/DDBJ whole genome shotgun (WGS) entry which is preliminary data.</text>
</comment>
<accession>A0A8T1SGN1</accession>
<feature type="repeat" description="WD" evidence="3">
    <location>
        <begin position="429"/>
        <end position="458"/>
    </location>
</feature>
<evidence type="ECO:0000256" key="3">
    <source>
        <dbReference type="PROSITE-ProRule" id="PRU00221"/>
    </source>
</evidence>
<dbReference type="Proteomes" id="UP000765507">
    <property type="component" value="Unassembled WGS sequence"/>
</dbReference>